<dbReference type="EMBL" id="AL646052">
    <property type="protein sequence ID" value="CAD13979.1"/>
    <property type="molecule type" value="Genomic_DNA"/>
</dbReference>
<reference evidence="2 3" key="1">
    <citation type="journal article" date="2002" name="Nature">
        <title>Genome sequence of the plant pathogen Ralstonia solanacearum.</title>
        <authorList>
            <person name="Salanoubat M."/>
            <person name="Genin S."/>
            <person name="Artiguenave F."/>
            <person name="Gouzy J."/>
            <person name="Mangenot S."/>
            <person name="Arlat M."/>
            <person name="Billault A."/>
            <person name="Brottier P."/>
            <person name="Camus J.C."/>
            <person name="Cattolico L."/>
            <person name="Chandler M."/>
            <person name="Choisne N."/>
            <person name="Claudel-Renard C."/>
            <person name="Cunnac S."/>
            <person name="Demange N."/>
            <person name="Gaspin C."/>
            <person name="Lavie M."/>
            <person name="Moisan A."/>
            <person name="Robert C."/>
            <person name="Saurin W."/>
            <person name="Schiex T."/>
            <person name="Siguier P."/>
            <person name="Thebault P."/>
            <person name="Whalen M."/>
            <person name="Wincker P."/>
            <person name="Levy M."/>
            <person name="Weissenbach J."/>
            <person name="Boucher C.A."/>
        </authorList>
    </citation>
    <scope>NUCLEOTIDE SEQUENCE [LARGE SCALE GENOMIC DNA]</scope>
    <source>
        <strain evidence="3">ATCC BAA-1114 / GMI1000</strain>
    </source>
</reference>
<dbReference type="Proteomes" id="UP000001436">
    <property type="component" value="Chromosome"/>
</dbReference>
<keyword evidence="3" id="KW-1185">Reference proteome</keyword>
<evidence type="ECO:0000313" key="2">
    <source>
        <dbReference type="EMBL" id="CAD13979.1"/>
    </source>
</evidence>
<dbReference type="HOGENOM" id="CLU_1657703_0_0_4"/>
<dbReference type="eggNOG" id="ENOG5032R5Y">
    <property type="taxonomic scope" value="Bacteria"/>
</dbReference>
<organism evidence="2 3">
    <name type="scientific">Ralstonia nicotianae (strain ATCC BAA-1114 / GMI1000)</name>
    <name type="common">Ralstonia solanacearum</name>
    <dbReference type="NCBI Taxonomy" id="267608"/>
    <lineage>
        <taxon>Bacteria</taxon>
        <taxon>Pseudomonadati</taxon>
        <taxon>Pseudomonadota</taxon>
        <taxon>Betaproteobacteria</taxon>
        <taxon>Burkholderiales</taxon>
        <taxon>Burkholderiaceae</taxon>
        <taxon>Ralstonia</taxon>
        <taxon>Ralstonia solanacearum species complex</taxon>
    </lineage>
</organism>
<protein>
    <submittedName>
        <fullName evidence="2">Probable transmembrane protein</fullName>
    </submittedName>
</protein>
<sequence length="169" mass="18323">MQSFPDRGGRMTRILMAGLAGGLTLNVVMLLTFRLIGFGWNGGGFLLTATIQSRKLIAVWTQIEPLPLIVANPAPMIAGLVLFGVAHAAIYGWLAPAWPEGVLPRALRFAGLTFVLSYLFFEFFTPFNLLGEPLVLVLAELGFWAVIAAAQAWVIAAVMERRAVQPKAV</sequence>
<dbReference type="KEGG" id="rso:RSc0451"/>
<keyword evidence="1" id="KW-0472">Membrane</keyword>
<keyword evidence="1" id="KW-1133">Transmembrane helix</keyword>
<evidence type="ECO:0000313" key="3">
    <source>
        <dbReference type="Proteomes" id="UP000001436"/>
    </source>
</evidence>
<feature type="transmembrane region" description="Helical" evidence="1">
    <location>
        <begin position="106"/>
        <end position="129"/>
    </location>
</feature>
<name>Q8Y285_RALN1</name>
<proteinExistence type="predicted"/>
<evidence type="ECO:0000256" key="1">
    <source>
        <dbReference type="SAM" id="Phobius"/>
    </source>
</evidence>
<dbReference type="AlphaFoldDB" id="Q8Y285"/>
<gene>
    <name evidence="2" type="ordered locus">RSc0451</name>
</gene>
<dbReference type="STRING" id="267608.RSc0451"/>
<feature type="transmembrane region" description="Helical" evidence="1">
    <location>
        <begin position="141"/>
        <end position="159"/>
    </location>
</feature>
<dbReference type="EnsemblBacteria" id="CAD13979">
    <property type="protein sequence ID" value="CAD13979"/>
    <property type="gene ID" value="RSc0451"/>
</dbReference>
<feature type="transmembrane region" description="Helical" evidence="1">
    <location>
        <begin position="74"/>
        <end position="94"/>
    </location>
</feature>
<feature type="transmembrane region" description="Helical" evidence="1">
    <location>
        <begin position="12"/>
        <end position="36"/>
    </location>
</feature>
<accession>Q8Y285</accession>
<keyword evidence="1 2" id="KW-0812">Transmembrane</keyword>